<evidence type="ECO:0000259" key="4">
    <source>
        <dbReference type="PROSITE" id="PS50097"/>
    </source>
</evidence>
<keyword evidence="1" id="KW-0880">Kelch repeat</keyword>
<feature type="domain" description="BTB" evidence="4">
    <location>
        <begin position="84"/>
        <end position="151"/>
    </location>
</feature>
<accession>A0AA47MMF4</accession>
<dbReference type="PROSITE" id="PS50097">
    <property type="entry name" value="BTB"/>
    <property type="match status" value="1"/>
</dbReference>
<keyword evidence="6" id="KW-1185">Reference proteome</keyword>
<evidence type="ECO:0000256" key="2">
    <source>
        <dbReference type="ARBA" id="ARBA00022737"/>
    </source>
</evidence>
<dbReference type="Gene3D" id="3.30.710.10">
    <property type="entry name" value="Potassium Channel Kv1.1, Chain A"/>
    <property type="match status" value="1"/>
</dbReference>
<keyword evidence="2" id="KW-0677">Repeat</keyword>
<evidence type="ECO:0000313" key="5">
    <source>
        <dbReference type="EMBL" id="KAK0142667.1"/>
    </source>
</evidence>
<dbReference type="SMART" id="SM00612">
    <property type="entry name" value="Kelch"/>
    <property type="match status" value="3"/>
</dbReference>
<dbReference type="InterPro" id="IPR011333">
    <property type="entry name" value="SKP1/BTB/POZ_sf"/>
</dbReference>
<gene>
    <name evidence="5" type="primary">KBTBD3</name>
    <name evidence="5" type="ORF">N1851_019403</name>
</gene>
<dbReference type="EMBL" id="JAOPHQ010003510">
    <property type="protein sequence ID" value="KAK0142667.1"/>
    <property type="molecule type" value="Genomic_DNA"/>
</dbReference>
<dbReference type="Pfam" id="PF07707">
    <property type="entry name" value="BACK"/>
    <property type="match status" value="1"/>
</dbReference>
<reference evidence="5" key="1">
    <citation type="journal article" date="2023" name="Front. Mar. Sci.">
        <title>A new Merluccius polli reference genome to investigate the effects of global change in West African waters.</title>
        <authorList>
            <person name="Mateo J.L."/>
            <person name="Blanco-Fernandez C."/>
            <person name="Garcia-Vazquez E."/>
            <person name="Machado-Schiaffino G."/>
        </authorList>
    </citation>
    <scope>NUCLEOTIDE SEQUENCE</scope>
    <source>
        <strain evidence="5">C29</strain>
        <tissue evidence="5">Fin</tissue>
    </source>
</reference>
<organism evidence="5 6">
    <name type="scientific">Merluccius polli</name>
    <name type="common">Benguela hake</name>
    <name type="synonym">Merluccius cadenati</name>
    <dbReference type="NCBI Taxonomy" id="89951"/>
    <lineage>
        <taxon>Eukaryota</taxon>
        <taxon>Metazoa</taxon>
        <taxon>Chordata</taxon>
        <taxon>Craniata</taxon>
        <taxon>Vertebrata</taxon>
        <taxon>Euteleostomi</taxon>
        <taxon>Actinopterygii</taxon>
        <taxon>Neopterygii</taxon>
        <taxon>Teleostei</taxon>
        <taxon>Neoteleostei</taxon>
        <taxon>Acanthomorphata</taxon>
        <taxon>Zeiogadaria</taxon>
        <taxon>Gadariae</taxon>
        <taxon>Gadiformes</taxon>
        <taxon>Gadoidei</taxon>
        <taxon>Merlucciidae</taxon>
        <taxon>Merluccius</taxon>
    </lineage>
</organism>
<evidence type="ECO:0000256" key="3">
    <source>
        <dbReference type="SAM" id="MobiDB-lite"/>
    </source>
</evidence>
<dbReference type="InterPro" id="IPR006652">
    <property type="entry name" value="Kelch_1"/>
</dbReference>
<dbReference type="Pfam" id="PF00651">
    <property type="entry name" value="BTB"/>
    <property type="match status" value="1"/>
</dbReference>
<comment type="caution">
    <text evidence="5">The sequence shown here is derived from an EMBL/GenBank/DDBJ whole genome shotgun (WGS) entry which is preliminary data.</text>
</comment>
<dbReference type="Gene3D" id="2.120.10.80">
    <property type="entry name" value="Kelch-type beta propeller"/>
    <property type="match status" value="2"/>
</dbReference>
<feature type="region of interest" description="Disordered" evidence="3">
    <location>
        <begin position="1"/>
        <end position="46"/>
    </location>
</feature>
<dbReference type="PANTHER" id="PTHR45632:SF3">
    <property type="entry name" value="KELCH-LIKE PROTEIN 32"/>
    <property type="match status" value="1"/>
</dbReference>
<proteinExistence type="predicted"/>
<dbReference type="PANTHER" id="PTHR45632">
    <property type="entry name" value="LD33804P"/>
    <property type="match status" value="1"/>
</dbReference>
<name>A0AA47MMF4_MERPO</name>
<dbReference type="SUPFAM" id="SSF54695">
    <property type="entry name" value="POZ domain"/>
    <property type="match status" value="1"/>
</dbReference>
<dbReference type="InterPro" id="IPR017096">
    <property type="entry name" value="BTB-kelch_protein"/>
</dbReference>
<dbReference type="AlphaFoldDB" id="A0AA47MMF4"/>
<dbReference type="PIRSF" id="PIRSF037037">
    <property type="entry name" value="Kelch-like_protein_gigaxonin"/>
    <property type="match status" value="1"/>
</dbReference>
<evidence type="ECO:0000313" key="6">
    <source>
        <dbReference type="Proteomes" id="UP001174136"/>
    </source>
</evidence>
<dbReference type="InterPro" id="IPR015915">
    <property type="entry name" value="Kelch-typ_b-propeller"/>
</dbReference>
<evidence type="ECO:0000256" key="1">
    <source>
        <dbReference type="ARBA" id="ARBA00022441"/>
    </source>
</evidence>
<dbReference type="SMART" id="SM00225">
    <property type="entry name" value="BTB"/>
    <property type="match status" value="1"/>
</dbReference>
<dbReference type="SUPFAM" id="SSF117281">
    <property type="entry name" value="Kelch motif"/>
    <property type="match status" value="1"/>
</dbReference>
<dbReference type="InterPro" id="IPR000210">
    <property type="entry name" value="BTB/POZ_dom"/>
</dbReference>
<sequence length="654" mass="72729">MDARHHRIKRDVELSSRATSSSFRQQERHADESCPSSPTMMKEDDSVGHCNGIPERRTLLRASESQGLQLLGVLRSFRERGLLFDFTIKAQEHTFPCHRCVLAACSDFFRAMFEVDMRERDDGSVTLGNQSPGAVASFLDFAYTGEAVVTDTNVDMLFQLASFLQVSVLSRACSDFLISTLDLSNCLSLSALAEGYGSSSLQRKANEFVVQNFHSLSLTQDFLEMQVDMLEACLRADALHVLSEEAVVMSLLRWIRHDLPGRRKLLLGLLSLTRLQHLPAATLTALRDTESLLCGDEACITLLSEAHGKQSQHGGLLTHARPATARSYIYTQKTEENGEVRHTFCYSLEEDRWREVSLGPGLAGESPLVPDPPGSHLTGYAEKMFVTGGCRGNCCRAVRLHVAEPFHDATDEVWCLCPVTGSCTAVASMSKPRTMHTAVTCLDKVYVIGGRTRGPRGETPSLLEVEYYDPLSGNWSLVSPLPTAIFYPESSACGSIIYILGSEVEITDSFNPSLDCFFSYNAQQDQWSRLVAEFGQFFHAKLVKAVSIHETLHLCDLSTYKVYSFCPETYIWKGEGSFECAGFNAGAVGTRDRIYILGGDYSPDEITDEVQVYHSGRSQWEEVAPMPRGLTEFHCQIISFNRYRDPWGERGDPA</sequence>
<dbReference type="InterPro" id="IPR011705">
    <property type="entry name" value="BACK"/>
</dbReference>
<dbReference type="Gene3D" id="1.25.40.420">
    <property type="match status" value="1"/>
</dbReference>
<protein>
    <submittedName>
        <fullName evidence="5">Kelch repeat and BTB domain-containing protein 3</fullName>
    </submittedName>
</protein>
<dbReference type="SMART" id="SM00875">
    <property type="entry name" value="BACK"/>
    <property type="match status" value="1"/>
</dbReference>
<dbReference type="Pfam" id="PF01344">
    <property type="entry name" value="Kelch_1"/>
    <property type="match status" value="2"/>
</dbReference>
<dbReference type="Proteomes" id="UP001174136">
    <property type="component" value="Unassembled WGS sequence"/>
</dbReference>